<dbReference type="PANTHER" id="PTHR11557:SF0">
    <property type="entry name" value="PORPHOBILINOGEN DEAMINASE"/>
    <property type="match status" value="1"/>
</dbReference>
<comment type="miscellaneous">
    <text evidence="8">The porphobilinogen subunits are added to the dipyrromethane group.</text>
</comment>
<dbReference type="Gene3D" id="3.40.190.10">
    <property type="entry name" value="Periplasmic binding protein-like II"/>
    <property type="match status" value="2"/>
</dbReference>
<dbReference type="PROSITE" id="PS00533">
    <property type="entry name" value="PORPHOBILINOGEN_DEAM"/>
    <property type="match status" value="1"/>
</dbReference>
<dbReference type="NCBIfam" id="TIGR00212">
    <property type="entry name" value="hemC"/>
    <property type="match status" value="1"/>
</dbReference>
<dbReference type="EMBL" id="BAAAFZ010000002">
    <property type="protein sequence ID" value="GAA0567119.1"/>
    <property type="molecule type" value="Genomic_DNA"/>
</dbReference>
<comment type="catalytic activity">
    <reaction evidence="7 8">
        <text>4 porphobilinogen + H2O = hydroxymethylbilane + 4 NH4(+)</text>
        <dbReference type="Rhea" id="RHEA:13185"/>
        <dbReference type="ChEBI" id="CHEBI:15377"/>
        <dbReference type="ChEBI" id="CHEBI:28938"/>
        <dbReference type="ChEBI" id="CHEBI:57845"/>
        <dbReference type="ChEBI" id="CHEBI:58126"/>
        <dbReference type="EC" id="2.5.1.61"/>
    </reaction>
</comment>
<accession>A0ABN1EJ47</accession>
<keyword evidence="12" id="KW-1185">Reference proteome</keyword>
<comment type="pathway">
    <text evidence="2">Porphyrin-containing compound metabolism; protoporphyrin-IX biosynthesis; coproporphyrinogen-III from 5-aminolevulinate: step 2/4.</text>
</comment>
<protein>
    <recommendedName>
        <fullName evidence="8">Porphobilinogen deaminase</fullName>
        <shortName evidence="8">PBG</shortName>
        <ecNumber evidence="8">2.5.1.61</ecNumber>
    </recommendedName>
    <alternativeName>
        <fullName evidence="8">Hydroxymethylbilane synthase</fullName>
        <shortName evidence="8">HMBS</shortName>
    </alternativeName>
    <alternativeName>
        <fullName evidence="8">Pre-uroporphyrinogen synthase</fullName>
    </alternativeName>
</protein>
<comment type="caution">
    <text evidence="11">The sequence shown here is derived from an EMBL/GenBank/DDBJ whole genome shotgun (WGS) entry which is preliminary data.</text>
</comment>
<comment type="function">
    <text evidence="1 8">Tetrapolymerization of the monopyrrole PBG into the hydroxymethylbilane pre-uroporphyrinogen in several discrete steps.</text>
</comment>
<feature type="domain" description="Porphobilinogen deaminase C-terminal" evidence="10">
    <location>
        <begin position="260"/>
        <end position="335"/>
    </location>
</feature>
<evidence type="ECO:0000313" key="12">
    <source>
        <dbReference type="Proteomes" id="UP001501588"/>
    </source>
</evidence>
<reference evidence="11 12" key="1">
    <citation type="journal article" date="2019" name="Int. J. Syst. Evol. Microbiol.">
        <title>The Global Catalogue of Microorganisms (GCM) 10K type strain sequencing project: providing services to taxonomists for standard genome sequencing and annotation.</title>
        <authorList>
            <consortium name="The Broad Institute Genomics Platform"/>
            <consortium name="The Broad Institute Genome Sequencing Center for Infectious Disease"/>
            <person name="Wu L."/>
            <person name="Ma J."/>
        </authorList>
    </citation>
    <scope>NUCLEOTIDE SEQUENCE [LARGE SCALE GENOMIC DNA]</scope>
    <source>
        <strain evidence="11 12">JCM 9933</strain>
    </source>
</reference>
<comment type="subunit">
    <text evidence="4 8">Monomer.</text>
</comment>
<comment type="similarity">
    <text evidence="3 8">Belongs to the HMBS family.</text>
</comment>
<comment type="cofactor">
    <cofactor evidence="8">
        <name>dipyrromethane</name>
        <dbReference type="ChEBI" id="CHEBI:60342"/>
    </cofactor>
    <text evidence="8">Binds 1 dipyrromethane group covalently.</text>
</comment>
<gene>
    <name evidence="11" type="primary">hemC_1</name>
    <name evidence="8" type="synonym">hemC</name>
    <name evidence="11" type="ORF">GCM10009416_01440</name>
</gene>
<dbReference type="PIRSF" id="PIRSF001438">
    <property type="entry name" value="4pyrrol_synth_OHMeBilane_synth"/>
    <property type="match status" value="1"/>
</dbReference>
<dbReference type="InterPro" id="IPR022418">
    <property type="entry name" value="Porphobilinogen_deaminase_C"/>
</dbReference>
<dbReference type="Gene3D" id="3.30.160.40">
    <property type="entry name" value="Porphobilinogen deaminase, C-terminal domain"/>
    <property type="match status" value="1"/>
</dbReference>
<dbReference type="Proteomes" id="UP001501588">
    <property type="component" value="Unassembled WGS sequence"/>
</dbReference>
<dbReference type="Pfam" id="PF03900">
    <property type="entry name" value="Porphobil_deamC"/>
    <property type="match status" value="1"/>
</dbReference>
<dbReference type="HAMAP" id="MF_00260">
    <property type="entry name" value="Porphobil_deam"/>
    <property type="match status" value="1"/>
</dbReference>
<evidence type="ECO:0000256" key="4">
    <source>
        <dbReference type="ARBA" id="ARBA00011245"/>
    </source>
</evidence>
<sequence length="344" mass="36291">MPATTSQTPERPAAAVVPVHDRRALPLRVGTRASPLALWQTRHFLSIVTRFCPVLRDAGAFQEHPIRTTGDRVQDRPLAEIGGKGLFAKEIHEALLDRRVDFAVHSLKDLETQLPAGIVLACTLRREDARDALILPPGARVEDPADPWGVLPAGAVVGTASVRRQAQLLAARPDLSVTAIRGNVQTRLSRVAEGEVAASMLALAGLRRLGLESEAAAVLDPEAMVPSAGQGIVGVTVREDDAELRELLAAIEDREAAAVSTAERALLAALDGSCRTPIGGHARLLPPPTGARQGPALHLTGLVARADGSFLLKRSVVGSAGDAARLGAELGRELRRDSPGDIFA</sequence>
<evidence type="ECO:0000256" key="7">
    <source>
        <dbReference type="ARBA" id="ARBA00048169"/>
    </source>
</evidence>
<evidence type="ECO:0000259" key="9">
    <source>
        <dbReference type="Pfam" id="PF01379"/>
    </source>
</evidence>
<evidence type="ECO:0000259" key="10">
    <source>
        <dbReference type="Pfam" id="PF03900"/>
    </source>
</evidence>
<keyword evidence="5 8" id="KW-0808">Transferase</keyword>
<dbReference type="Pfam" id="PF01379">
    <property type="entry name" value="Porphobil_deam"/>
    <property type="match status" value="1"/>
</dbReference>
<dbReference type="InterPro" id="IPR036803">
    <property type="entry name" value="Porphobilinogen_deaminase_C_sf"/>
</dbReference>
<proteinExistence type="inferred from homology"/>
<dbReference type="InterPro" id="IPR022417">
    <property type="entry name" value="Porphobilin_deaminase_N"/>
</dbReference>
<dbReference type="SUPFAM" id="SSF53850">
    <property type="entry name" value="Periplasmic binding protein-like II"/>
    <property type="match status" value="1"/>
</dbReference>
<evidence type="ECO:0000256" key="6">
    <source>
        <dbReference type="ARBA" id="ARBA00023244"/>
    </source>
</evidence>
<dbReference type="PRINTS" id="PR00151">
    <property type="entry name" value="PORPHBDMNASE"/>
</dbReference>
<dbReference type="EC" id="2.5.1.61" evidence="8"/>
<dbReference type="InterPro" id="IPR022419">
    <property type="entry name" value="Porphobilin_deaminase_cofac_BS"/>
</dbReference>
<organism evidence="11 12">
    <name type="scientific">Craurococcus roseus</name>
    <dbReference type="NCBI Taxonomy" id="77585"/>
    <lineage>
        <taxon>Bacteria</taxon>
        <taxon>Pseudomonadati</taxon>
        <taxon>Pseudomonadota</taxon>
        <taxon>Alphaproteobacteria</taxon>
        <taxon>Acetobacterales</taxon>
        <taxon>Acetobacteraceae</taxon>
        <taxon>Craurococcus</taxon>
    </lineage>
</organism>
<dbReference type="InterPro" id="IPR000860">
    <property type="entry name" value="HemC"/>
</dbReference>
<evidence type="ECO:0000256" key="8">
    <source>
        <dbReference type="HAMAP-Rule" id="MF_00260"/>
    </source>
</evidence>
<evidence type="ECO:0000256" key="3">
    <source>
        <dbReference type="ARBA" id="ARBA00005638"/>
    </source>
</evidence>
<dbReference type="PANTHER" id="PTHR11557">
    <property type="entry name" value="PORPHOBILINOGEN DEAMINASE"/>
    <property type="match status" value="1"/>
</dbReference>
<dbReference type="SUPFAM" id="SSF54782">
    <property type="entry name" value="Porphobilinogen deaminase (hydroxymethylbilane synthase), C-terminal domain"/>
    <property type="match status" value="1"/>
</dbReference>
<keyword evidence="6 8" id="KW-0627">Porphyrin biosynthesis</keyword>
<feature type="modified residue" description="S-(dipyrrolylmethanemethyl)cysteine" evidence="8">
    <location>
        <position position="274"/>
    </location>
</feature>
<name>A0ABN1EJ47_9PROT</name>
<evidence type="ECO:0000256" key="1">
    <source>
        <dbReference type="ARBA" id="ARBA00002869"/>
    </source>
</evidence>
<dbReference type="RefSeq" id="WP_343893207.1">
    <property type="nucleotide sequence ID" value="NZ_BAAAFZ010000002.1"/>
</dbReference>
<feature type="domain" description="Porphobilinogen deaminase N-terminal" evidence="9">
    <location>
        <begin position="27"/>
        <end position="245"/>
    </location>
</feature>
<evidence type="ECO:0000256" key="5">
    <source>
        <dbReference type="ARBA" id="ARBA00022679"/>
    </source>
</evidence>
<evidence type="ECO:0000313" key="11">
    <source>
        <dbReference type="EMBL" id="GAA0567119.1"/>
    </source>
</evidence>
<evidence type="ECO:0000256" key="2">
    <source>
        <dbReference type="ARBA" id="ARBA00004735"/>
    </source>
</evidence>